<evidence type="ECO:0000256" key="1">
    <source>
        <dbReference type="ARBA" id="ARBA00006974"/>
    </source>
</evidence>
<accession>A0A7J6GID9</accession>
<dbReference type="AlphaFoldDB" id="A0A7J6GID9"/>
<keyword evidence="3" id="KW-1185">Reference proteome</keyword>
<comment type="similarity">
    <text evidence="1">Belongs to the ARG7 family.</text>
</comment>
<evidence type="ECO:0000313" key="3">
    <source>
        <dbReference type="Proteomes" id="UP000583929"/>
    </source>
</evidence>
<name>A0A7J6GID9_CANSA</name>
<dbReference type="Proteomes" id="UP000583929">
    <property type="component" value="Unassembled WGS sequence"/>
</dbReference>
<proteinExistence type="inferred from homology"/>
<dbReference type="EMBL" id="JAATIQ010000105">
    <property type="protein sequence ID" value="KAF4382060.1"/>
    <property type="molecule type" value="Genomic_DNA"/>
</dbReference>
<dbReference type="InterPro" id="IPR003676">
    <property type="entry name" value="SAUR_fam"/>
</dbReference>
<dbReference type="GO" id="GO:0009733">
    <property type="term" value="P:response to auxin"/>
    <property type="evidence" value="ECO:0007669"/>
    <property type="project" value="InterPro"/>
</dbReference>
<comment type="caution">
    <text evidence="2">The sequence shown here is derived from an EMBL/GenBank/DDBJ whole genome shotgun (WGS) entry which is preliminary data.</text>
</comment>
<protein>
    <submittedName>
        <fullName evidence="2">Uncharacterized protein</fullName>
    </submittedName>
</protein>
<gene>
    <name evidence="2" type="ORF">G4B88_006692</name>
</gene>
<organism evidence="2 3">
    <name type="scientific">Cannabis sativa</name>
    <name type="common">Hemp</name>
    <name type="synonym">Marijuana</name>
    <dbReference type="NCBI Taxonomy" id="3483"/>
    <lineage>
        <taxon>Eukaryota</taxon>
        <taxon>Viridiplantae</taxon>
        <taxon>Streptophyta</taxon>
        <taxon>Embryophyta</taxon>
        <taxon>Tracheophyta</taxon>
        <taxon>Spermatophyta</taxon>
        <taxon>Magnoliopsida</taxon>
        <taxon>eudicotyledons</taxon>
        <taxon>Gunneridae</taxon>
        <taxon>Pentapetalae</taxon>
        <taxon>rosids</taxon>
        <taxon>fabids</taxon>
        <taxon>Rosales</taxon>
        <taxon>Cannabaceae</taxon>
        <taxon>Cannabis</taxon>
    </lineage>
</organism>
<sequence length="215" mass="24491">MGIHHQLLHATQIIRRRSSASSKHRSFVTVDDHGHHHQGVPKGHFAVYVGKESEVMKNKRFVVPISYLKHPLFQDLLIKAAQEFGFDHHPKESSFRVSHLEYLKFTQMGIIRLPSTIQNLKQALKLHSSTAGAKHHHHHHSGVPKGHIAVYIVGEIQEKKRFVVPIAYLNHPKFKELLKKAEEEFGFDHPMGGLTIPCREDTFVHITAQLNVASC</sequence>
<dbReference type="Pfam" id="PF02519">
    <property type="entry name" value="Auxin_inducible"/>
    <property type="match status" value="2"/>
</dbReference>
<dbReference type="PANTHER" id="PTHR31929">
    <property type="entry name" value="SAUR-LIKE AUXIN-RESPONSIVE PROTEIN FAMILY-RELATED"/>
    <property type="match status" value="1"/>
</dbReference>
<evidence type="ECO:0000313" key="2">
    <source>
        <dbReference type="EMBL" id="KAF4382060.1"/>
    </source>
</evidence>
<reference evidence="2 3" key="1">
    <citation type="journal article" date="2020" name="bioRxiv">
        <title>Sequence and annotation of 42 cannabis genomes reveals extensive copy number variation in cannabinoid synthesis and pathogen resistance genes.</title>
        <authorList>
            <person name="Mckernan K.J."/>
            <person name="Helbert Y."/>
            <person name="Kane L.T."/>
            <person name="Ebling H."/>
            <person name="Zhang L."/>
            <person name="Liu B."/>
            <person name="Eaton Z."/>
            <person name="Mclaughlin S."/>
            <person name="Kingan S."/>
            <person name="Baybayan P."/>
            <person name="Concepcion G."/>
            <person name="Jordan M."/>
            <person name="Riva A."/>
            <person name="Barbazuk W."/>
            <person name="Harkins T."/>
        </authorList>
    </citation>
    <scope>NUCLEOTIDE SEQUENCE [LARGE SCALE GENOMIC DNA]</scope>
    <source>
        <strain evidence="3">cv. Jamaican Lion 4</strain>
        <tissue evidence="2">Leaf</tissue>
    </source>
</reference>